<dbReference type="RefSeq" id="WP_207764423.1">
    <property type="nucleotide sequence ID" value="NZ_NKXO01000015.1"/>
</dbReference>
<comment type="subunit">
    <text evidence="2 7">Homodimer.</text>
</comment>
<gene>
    <name evidence="7" type="primary">pdxH</name>
    <name evidence="12" type="ORF">Rain11_1152</name>
</gene>
<feature type="binding site" evidence="7 8">
    <location>
        <position position="132"/>
    </location>
    <ligand>
        <name>substrate</name>
    </ligand>
</feature>
<feature type="binding site" evidence="7 9">
    <location>
        <position position="83"/>
    </location>
    <ligand>
        <name>FMN</name>
        <dbReference type="ChEBI" id="CHEBI:58210"/>
    </ligand>
</feature>
<reference evidence="12 13" key="1">
    <citation type="submission" date="2017-06" db="EMBL/GenBank/DDBJ databases">
        <title>Raineya orbicola gen. nov., sp. nov. a slightly thermophilic bacterium of the phylum Bacteroidetes and the description of Raineyaceae fam. nov.</title>
        <authorList>
            <person name="Albuquerque L."/>
            <person name="Polonia A.R.M."/>
            <person name="Barroso C."/>
            <person name="Froufe H.J.C."/>
            <person name="Lage O."/>
            <person name="Lobo-Da-Cunha A."/>
            <person name="Egas C."/>
            <person name="Da Costa M.S."/>
        </authorList>
    </citation>
    <scope>NUCLEOTIDE SEQUENCE [LARGE SCALE GENOMIC DNA]</scope>
    <source>
        <strain evidence="12 13">SPSPC-11</strain>
    </source>
</reference>
<evidence type="ECO:0000256" key="5">
    <source>
        <dbReference type="ARBA" id="ARBA00023002"/>
    </source>
</evidence>
<dbReference type="PANTHER" id="PTHR10851:SF0">
    <property type="entry name" value="PYRIDOXINE-5'-PHOSPHATE OXIDASE"/>
    <property type="match status" value="1"/>
</dbReference>
<dbReference type="EMBL" id="NKXO01000015">
    <property type="protein sequence ID" value="PKQ69817.1"/>
    <property type="molecule type" value="Genomic_DNA"/>
</dbReference>
<feature type="binding site" evidence="7 9">
    <location>
        <begin position="62"/>
        <end position="67"/>
    </location>
    <ligand>
        <name>FMN</name>
        <dbReference type="ChEBI" id="CHEBI:58210"/>
    </ligand>
</feature>
<sequence>MKLSIAKIRREYKMASLDVKDVKPNPIEQFETWFAEALKSEILEPNAMFLATVAATGEPSGRIVLLKGVEEGGFVFYTNYKSRKGLEISQNQAVALTFFWAELERQVRIEGKASFLSPEKSNEYFLSRPRESQIGAWASPQSEVIENRSVLESLFAKYQKEFENQAVQRPTHWGGYLVKPHYIEFWQGRENRLHDRICYTLQQNENWVIQRLAP</sequence>
<feature type="domain" description="Pyridoxine 5'-phosphate oxidase dimerisation C-terminal" evidence="11">
    <location>
        <begin position="173"/>
        <end position="214"/>
    </location>
</feature>
<keyword evidence="13" id="KW-1185">Reference proteome</keyword>
<comment type="pathway">
    <text evidence="7">Cofactor metabolism; pyridoxal 5'-phosphate salvage; pyridoxal 5'-phosphate from pyridoxine 5'-phosphate: step 1/1.</text>
</comment>
<evidence type="ECO:0000256" key="3">
    <source>
        <dbReference type="ARBA" id="ARBA00022630"/>
    </source>
</evidence>
<dbReference type="GO" id="GO:0010181">
    <property type="term" value="F:FMN binding"/>
    <property type="evidence" value="ECO:0007669"/>
    <property type="project" value="UniProtKB-UniRule"/>
</dbReference>
<dbReference type="NCBIfam" id="TIGR00558">
    <property type="entry name" value="pdxH"/>
    <property type="match status" value="1"/>
</dbReference>
<evidence type="ECO:0000313" key="12">
    <source>
        <dbReference type="EMBL" id="PKQ69817.1"/>
    </source>
</evidence>
<comment type="pathway">
    <text evidence="7">Cofactor metabolism; pyridoxal 5'-phosphate salvage; pyridoxal 5'-phosphate from pyridoxamine 5'-phosphate: step 1/1.</text>
</comment>
<dbReference type="HAMAP" id="MF_01629">
    <property type="entry name" value="PdxH"/>
    <property type="match status" value="1"/>
</dbReference>
<evidence type="ECO:0000256" key="2">
    <source>
        <dbReference type="ARBA" id="ARBA00011738"/>
    </source>
</evidence>
<comment type="function">
    <text evidence="7">Catalyzes the oxidation of either pyridoxine 5'-phosphate (PNP) or pyridoxamine 5'-phosphate (PMP) into pyridoxal 5'-phosphate (PLP).</text>
</comment>
<evidence type="ECO:0000256" key="6">
    <source>
        <dbReference type="ARBA" id="ARBA00023096"/>
    </source>
</evidence>
<dbReference type="PIRSF" id="PIRSF000190">
    <property type="entry name" value="Pyd_amn-ph_oxd"/>
    <property type="match status" value="1"/>
</dbReference>
<evidence type="ECO:0000313" key="13">
    <source>
        <dbReference type="Proteomes" id="UP000233387"/>
    </source>
</evidence>
<comment type="cofactor">
    <cofactor evidence="7 9">
        <name>FMN</name>
        <dbReference type="ChEBI" id="CHEBI:58210"/>
    </cofactor>
    <text evidence="7 9">Binds 1 FMN per subunit.</text>
</comment>
<feature type="binding site" evidence="8">
    <location>
        <begin position="9"/>
        <end position="12"/>
    </location>
    <ligand>
        <name>substrate</name>
    </ligand>
</feature>
<dbReference type="InterPro" id="IPR012349">
    <property type="entry name" value="Split_barrel_FMN-bd"/>
</dbReference>
<comment type="caution">
    <text evidence="12">The sequence shown here is derived from an EMBL/GenBank/DDBJ whole genome shotgun (WGS) entry which is preliminary data.</text>
</comment>
<dbReference type="InterPro" id="IPR019740">
    <property type="entry name" value="Pyridox_Oxase_CS"/>
</dbReference>
<dbReference type="UniPathway" id="UPA01068">
    <property type="reaction ID" value="UER00304"/>
</dbReference>
<feature type="binding site" evidence="7 9">
    <location>
        <begin position="141"/>
        <end position="142"/>
    </location>
    <ligand>
        <name>FMN</name>
        <dbReference type="ChEBI" id="CHEBI:58210"/>
    </ligand>
</feature>
<keyword evidence="6 7" id="KW-0664">Pyridoxine biosynthesis</keyword>
<evidence type="ECO:0000256" key="8">
    <source>
        <dbReference type="PIRSR" id="PIRSR000190-1"/>
    </source>
</evidence>
<dbReference type="InterPro" id="IPR000659">
    <property type="entry name" value="Pyridox_Oxase"/>
</dbReference>
<dbReference type="Proteomes" id="UP000233387">
    <property type="component" value="Unassembled WGS sequence"/>
</dbReference>
<comment type="catalytic activity">
    <reaction evidence="7">
        <text>pyridoxamine 5'-phosphate + O2 + H2O = pyridoxal 5'-phosphate + H2O2 + NH4(+)</text>
        <dbReference type="Rhea" id="RHEA:15817"/>
        <dbReference type="ChEBI" id="CHEBI:15377"/>
        <dbReference type="ChEBI" id="CHEBI:15379"/>
        <dbReference type="ChEBI" id="CHEBI:16240"/>
        <dbReference type="ChEBI" id="CHEBI:28938"/>
        <dbReference type="ChEBI" id="CHEBI:58451"/>
        <dbReference type="ChEBI" id="CHEBI:597326"/>
        <dbReference type="EC" id="1.4.3.5"/>
    </reaction>
</comment>
<feature type="binding site" evidence="7 9">
    <location>
        <position position="186"/>
    </location>
    <ligand>
        <name>FMN</name>
        <dbReference type="ChEBI" id="CHEBI:58210"/>
    </ligand>
</feature>
<evidence type="ECO:0000256" key="9">
    <source>
        <dbReference type="PIRSR" id="PIRSR000190-2"/>
    </source>
</evidence>
<dbReference type="InterPro" id="IPR011576">
    <property type="entry name" value="Pyridox_Oxase_N"/>
</dbReference>
<keyword evidence="4 7" id="KW-0288">FMN</keyword>
<feature type="domain" description="Pyridoxamine 5'-phosphate oxidase N-terminal" evidence="10">
    <location>
        <begin position="35"/>
        <end position="153"/>
    </location>
</feature>
<dbReference type="GO" id="GO:0004733">
    <property type="term" value="F:pyridoxamine phosphate oxidase activity"/>
    <property type="evidence" value="ECO:0007669"/>
    <property type="project" value="UniProtKB-UniRule"/>
</dbReference>
<dbReference type="SUPFAM" id="SSF50475">
    <property type="entry name" value="FMN-binding split barrel"/>
    <property type="match status" value="1"/>
</dbReference>
<feature type="binding site" evidence="7 8">
    <location>
        <begin position="192"/>
        <end position="194"/>
    </location>
    <ligand>
        <name>substrate</name>
    </ligand>
</feature>
<evidence type="ECO:0000259" key="11">
    <source>
        <dbReference type="Pfam" id="PF10590"/>
    </source>
</evidence>
<dbReference type="AlphaFoldDB" id="A0A2N3IHM9"/>
<dbReference type="GO" id="GO:0008615">
    <property type="term" value="P:pyridoxine biosynthetic process"/>
    <property type="evidence" value="ECO:0007669"/>
    <property type="project" value="UniProtKB-UniRule"/>
</dbReference>
<name>A0A2N3IHM9_9BACT</name>
<keyword evidence="5 7" id="KW-0560">Oxidoreductase</keyword>
<accession>A0A2N3IHM9</accession>
<dbReference type="EC" id="1.4.3.5" evidence="7"/>
<dbReference type="Gene3D" id="2.30.110.10">
    <property type="entry name" value="Electron Transport, Fmn-binding Protein, Chain A"/>
    <property type="match status" value="1"/>
</dbReference>
<organism evidence="12 13">
    <name type="scientific">Raineya orbicola</name>
    <dbReference type="NCBI Taxonomy" id="2016530"/>
    <lineage>
        <taxon>Bacteria</taxon>
        <taxon>Pseudomonadati</taxon>
        <taxon>Bacteroidota</taxon>
        <taxon>Cytophagia</taxon>
        <taxon>Cytophagales</taxon>
        <taxon>Raineyaceae</taxon>
        <taxon>Raineya</taxon>
    </lineage>
</organism>
<feature type="binding site" evidence="7 8">
    <location>
        <position position="128"/>
    </location>
    <ligand>
        <name>substrate</name>
    </ligand>
</feature>
<dbReference type="PROSITE" id="PS01064">
    <property type="entry name" value="PYRIDOX_OXIDASE"/>
    <property type="match status" value="1"/>
</dbReference>
<dbReference type="Pfam" id="PF01243">
    <property type="entry name" value="PNPOx_N"/>
    <property type="match status" value="1"/>
</dbReference>
<comment type="similarity">
    <text evidence="1 7">Belongs to the pyridoxamine 5'-phosphate oxidase family.</text>
</comment>
<dbReference type="Pfam" id="PF10590">
    <property type="entry name" value="PNP_phzG_C"/>
    <property type="match status" value="1"/>
</dbReference>
<evidence type="ECO:0000259" key="10">
    <source>
        <dbReference type="Pfam" id="PF01243"/>
    </source>
</evidence>
<feature type="binding site" evidence="7 9">
    <location>
        <begin position="77"/>
        <end position="78"/>
    </location>
    <ligand>
        <name>FMN</name>
        <dbReference type="ChEBI" id="CHEBI:58210"/>
    </ligand>
</feature>
<evidence type="ECO:0000256" key="4">
    <source>
        <dbReference type="ARBA" id="ARBA00022643"/>
    </source>
</evidence>
<feature type="binding site" evidence="7 9">
    <location>
        <position position="196"/>
    </location>
    <ligand>
        <name>FMN</name>
        <dbReference type="ChEBI" id="CHEBI:58210"/>
    </ligand>
</feature>
<proteinExistence type="inferred from homology"/>
<feature type="binding site" evidence="7 9">
    <location>
        <position position="84"/>
    </location>
    <ligand>
        <name>FMN</name>
        <dbReference type="ChEBI" id="CHEBI:58210"/>
    </ligand>
</feature>
<evidence type="ECO:0000256" key="7">
    <source>
        <dbReference type="HAMAP-Rule" id="MF_01629"/>
    </source>
</evidence>
<comment type="catalytic activity">
    <reaction evidence="7">
        <text>pyridoxine 5'-phosphate + O2 = pyridoxal 5'-phosphate + H2O2</text>
        <dbReference type="Rhea" id="RHEA:15149"/>
        <dbReference type="ChEBI" id="CHEBI:15379"/>
        <dbReference type="ChEBI" id="CHEBI:16240"/>
        <dbReference type="ChEBI" id="CHEBI:58589"/>
        <dbReference type="ChEBI" id="CHEBI:597326"/>
        <dbReference type="EC" id="1.4.3.5"/>
    </reaction>
</comment>
<feature type="binding site" evidence="7 9">
    <location>
        <position position="106"/>
    </location>
    <ligand>
        <name>FMN</name>
        <dbReference type="ChEBI" id="CHEBI:58210"/>
    </ligand>
</feature>
<keyword evidence="3 7" id="KW-0285">Flavoprotein</keyword>
<evidence type="ECO:0000256" key="1">
    <source>
        <dbReference type="ARBA" id="ARBA00007301"/>
    </source>
</evidence>
<feature type="binding site" evidence="7 8">
    <location>
        <position position="124"/>
    </location>
    <ligand>
        <name>substrate</name>
    </ligand>
</feature>
<protein>
    <recommendedName>
        <fullName evidence="7">Pyridoxine/pyridoxamine 5'-phosphate oxidase</fullName>
        <ecNumber evidence="7">1.4.3.5</ecNumber>
    </recommendedName>
    <alternativeName>
        <fullName evidence="7">PNP/PMP oxidase</fullName>
        <shortName evidence="7">PNPOx</shortName>
    </alternativeName>
    <alternativeName>
        <fullName evidence="7">Pyridoxal 5'-phosphate synthase</fullName>
    </alternativeName>
</protein>
<dbReference type="PANTHER" id="PTHR10851">
    <property type="entry name" value="PYRIDOXINE-5-PHOSPHATE OXIDASE"/>
    <property type="match status" value="1"/>
</dbReference>
<feature type="binding site" evidence="7 8">
    <location>
        <position position="67"/>
    </location>
    <ligand>
        <name>substrate</name>
    </ligand>
</feature>
<dbReference type="InterPro" id="IPR019576">
    <property type="entry name" value="Pyridoxamine_oxidase_dimer_C"/>
</dbReference>
<dbReference type="FunFam" id="2.30.110.10:FF:000020">
    <property type="entry name" value="PNPO isoform 11"/>
    <property type="match status" value="1"/>
</dbReference>
<dbReference type="NCBIfam" id="NF004231">
    <property type="entry name" value="PRK05679.1"/>
    <property type="match status" value="1"/>
</dbReference>